<dbReference type="EnsemblProtists" id="Phyra85734">
    <property type="protein sequence ID" value="Phyra85734"/>
    <property type="gene ID" value="Phyra85734"/>
</dbReference>
<dbReference type="EC" id="2.7.11.1" evidence="1"/>
<feature type="binding site" evidence="10">
    <location>
        <position position="128"/>
    </location>
    <ligand>
        <name>ATP</name>
        <dbReference type="ChEBI" id="CHEBI:30616"/>
    </ligand>
</feature>
<name>H3H549_PHYRM</name>
<dbReference type="CDD" id="cd14003">
    <property type="entry name" value="STKc_AMPK-like"/>
    <property type="match status" value="1"/>
</dbReference>
<dbReference type="PANTHER" id="PTHR24346">
    <property type="entry name" value="MAP/MICROTUBULE AFFINITY-REGULATING KINASE"/>
    <property type="match status" value="1"/>
</dbReference>
<dbReference type="AlphaFoldDB" id="H3H549"/>
<feature type="compositionally biased region" description="Basic residues" evidence="11">
    <location>
        <begin position="524"/>
        <end position="536"/>
    </location>
</feature>
<evidence type="ECO:0000256" key="8">
    <source>
        <dbReference type="ARBA" id="ARBA00047899"/>
    </source>
</evidence>
<comment type="catalytic activity">
    <reaction evidence="8">
        <text>L-threonyl-[protein] + ATP = O-phospho-L-threonyl-[protein] + ADP + H(+)</text>
        <dbReference type="Rhea" id="RHEA:46608"/>
        <dbReference type="Rhea" id="RHEA-COMP:11060"/>
        <dbReference type="Rhea" id="RHEA-COMP:11605"/>
        <dbReference type="ChEBI" id="CHEBI:15378"/>
        <dbReference type="ChEBI" id="CHEBI:30013"/>
        <dbReference type="ChEBI" id="CHEBI:30616"/>
        <dbReference type="ChEBI" id="CHEBI:61977"/>
        <dbReference type="ChEBI" id="CHEBI:456216"/>
        <dbReference type="EC" id="2.7.11.1"/>
    </reaction>
</comment>
<dbReference type="VEuPathDB" id="FungiDB:KRP23_12476"/>
<proteinExistence type="predicted"/>
<dbReference type="Pfam" id="PF00069">
    <property type="entry name" value="Pkinase"/>
    <property type="match status" value="1"/>
</dbReference>
<evidence type="ECO:0000256" key="7">
    <source>
        <dbReference type="ARBA" id="ARBA00022840"/>
    </source>
</evidence>
<feature type="domain" description="Protein kinase" evidence="12">
    <location>
        <begin position="99"/>
        <end position="366"/>
    </location>
</feature>
<dbReference type="Proteomes" id="UP000005238">
    <property type="component" value="Unassembled WGS sequence"/>
</dbReference>
<evidence type="ECO:0000256" key="5">
    <source>
        <dbReference type="ARBA" id="ARBA00022741"/>
    </source>
</evidence>
<feature type="compositionally biased region" description="Low complexity" evidence="11">
    <location>
        <begin position="537"/>
        <end position="547"/>
    </location>
</feature>
<keyword evidence="15" id="KW-1185">Reference proteome</keyword>
<feature type="domain" description="UBA" evidence="13">
    <location>
        <begin position="384"/>
        <end position="430"/>
    </location>
</feature>
<keyword evidence="6" id="KW-0418">Kinase</keyword>
<dbReference type="VEuPathDB" id="FungiDB:KRP22_13042"/>
<dbReference type="eggNOG" id="KOG0583">
    <property type="taxonomic scope" value="Eukaryota"/>
</dbReference>
<evidence type="ECO:0000256" key="3">
    <source>
        <dbReference type="ARBA" id="ARBA00022553"/>
    </source>
</evidence>
<feature type="region of interest" description="Disordered" evidence="11">
    <location>
        <begin position="1"/>
        <end position="93"/>
    </location>
</feature>
<feature type="compositionally biased region" description="Polar residues" evidence="11">
    <location>
        <begin position="492"/>
        <end position="504"/>
    </location>
</feature>
<dbReference type="PANTHER" id="PTHR24346:SF82">
    <property type="entry name" value="KP78A-RELATED"/>
    <property type="match status" value="1"/>
</dbReference>
<dbReference type="FunFam" id="3.30.200.20:FF:000003">
    <property type="entry name" value="Non-specific serine/threonine protein kinase"/>
    <property type="match status" value="1"/>
</dbReference>
<evidence type="ECO:0000256" key="10">
    <source>
        <dbReference type="PROSITE-ProRule" id="PRU10141"/>
    </source>
</evidence>
<evidence type="ECO:0000313" key="15">
    <source>
        <dbReference type="Proteomes" id="UP000005238"/>
    </source>
</evidence>
<dbReference type="SMART" id="SM00220">
    <property type="entry name" value="S_TKc"/>
    <property type="match status" value="1"/>
</dbReference>
<dbReference type="InterPro" id="IPR011009">
    <property type="entry name" value="Kinase-like_dom_sf"/>
</dbReference>
<dbReference type="InterPro" id="IPR015940">
    <property type="entry name" value="UBA"/>
</dbReference>
<evidence type="ECO:0000313" key="14">
    <source>
        <dbReference type="EnsemblProtists" id="Phyra85734"/>
    </source>
</evidence>
<evidence type="ECO:0000256" key="6">
    <source>
        <dbReference type="ARBA" id="ARBA00022777"/>
    </source>
</evidence>
<dbReference type="STRING" id="164328.H3H549"/>
<evidence type="ECO:0000259" key="13">
    <source>
        <dbReference type="PROSITE" id="PS50030"/>
    </source>
</evidence>
<dbReference type="InParanoid" id="H3H549"/>
<evidence type="ECO:0000259" key="12">
    <source>
        <dbReference type="PROSITE" id="PS50011"/>
    </source>
</evidence>
<dbReference type="FunFam" id="1.10.510.10:FF:000650">
    <property type="entry name" value="Serine/threonine-protein kinase ppk16"/>
    <property type="match status" value="1"/>
</dbReference>
<dbReference type="SUPFAM" id="SSF56112">
    <property type="entry name" value="Protein kinase-like (PK-like)"/>
    <property type="match status" value="1"/>
</dbReference>
<dbReference type="InterPro" id="IPR000719">
    <property type="entry name" value="Prot_kinase_dom"/>
</dbReference>
<organism evidence="14 15">
    <name type="scientific">Phytophthora ramorum</name>
    <name type="common">Sudden oak death agent</name>
    <dbReference type="NCBI Taxonomy" id="164328"/>
    <lineage>
        <taxon>Eukaryota</taxon>
        <taxon>Sar</taxon>
        <taxon>Stramenopiles</taxon>
        <taxon>Oomycota</taxon>
        <taxon>Peronosporomycetes</taxon>
        <taxon>Peronosporales</taxon>
        <taxon>Peronosporaceae</taxon>
        <taxon>Phytophthora</taxon>
    </lineage>
</organism>
<evidence type="ECO:0000256" key="9">
    <source>
        <dbReference type="ARBA" id="ARBA00048679"/>
    </source>
</evidence>
<dbReference type="OMA" id="LSANYKM"/>
<evidence type="ECO:0000256" key="11">
    <source>
        <dbReference type="SAM" id="MobiDB-lite"/>
    </source>
</evidence>
<dbReference type="PROSITE" id="PS50011">
    <property type="entry name" value="PROTEIN_KINASE_DOM"/>
    <property type="match status" value="1"/>
</dbReference>
<comment type="catalytic activity">
    <reaction evidence="9">
        <text>L-seryl-[protein] + ATP = O-phospho-L-seryl-[protein] + ADP + H(+)</text>
        <dbReference type="Rhea" id="RHEA:17989"/>
        <dbReference type="Rhea" id="RHEA-COMP:9863"/>
        <dbReference type="Rhea" id="RHEA-COMP:11604"/>
        <dbReference type="ChEBI" id="CHEBI:15378"/>
        <dbReference type="ChEBI" id="CHEBI:29999"/>
        <dbReference type="ChEBI" id="CHEBI:30616"/>
        <dbReference type="ChEBI" id="CHEBI:83421"/>
        <dbReference type="ChEBI" id="CHEBI:456216"/>
        <dbReference type="EC" id="2.7.11.1"/>
    </reaction>
</comment>
<evidence type="ECO:0000256" key="2">
    <source>
        <dbReference type="ARBA" id="ARBA00022527"/>
    </source>
</evidence>
<reference evidence="15" key="1">
    <citation type="journal article" date="2006" name="Science">
        <title>Phytophthora genome sequences uncover evolutionary origins and mechanisms of pathogenesis.</title>
        <authorList>
            <person name="Tyler B.M."/>
            <person name="Tripathy S."/>
            <person name="Zhang X."/>
            <person name="Dehal P."/>
            <person name="Jiang R.H."/>
            <person name="Aerts A."/>
            <person name="Arredondo F.D."/>
            <person name="Baxter L."/>
            <person name="Bensasson D."/>
            <person name="Beynon J.L."/>
            <person name="Chapman J."/>
            <person name="Damasceno C.M."/>
            <person name="Dorrance A.E."/>
            <person name="Dou D."/>
            <person name="Dickerman A.W."/>
            <person name="Dubchak I.L."/>
            <person name="Garbelotto M."/>
            <person name="Gijzen M."/>
            <person name="Gordon S.G."/>
            <person name="Govers F."/>
            <person name="Grunwald N.J."/>
            <person name="Huang W."/>
            <person name="Ivors K.L."/>
            <person name="Jones R.W."/>
            <person name="Kamoun S."/>
            <person name="Krampis K."/>
            <person name="Lamour K.H."/>
            <person name="Lee M.K."/>
            <person name="McDonald W.H."/>
            <person name="Medina M."/>
            <person name="Meijer H.J."/>
            <person name="Nordberg E.K."/>
            <person name="Maclean D.J."/>
            <person name="Ospina-Giraldo M.D."/>
            <person name="Morris P.F."/>
            <person name="Phuntumart V."/>
            <person name="Putnam N.H."/>
            <person name="Rash S."/>
            <person name="Rose J.K."/>
            <person name="Sakihama Y."/>
            <person name="Salamov A.A."/>
            <person name="Savidor A."/>
            <person name="Scheuring C.F."/>
            <person name="Smith B.M."/>
            <person name="Sobral B.W."/>
            <person name="Terry A."/>
            <person name="Torto-Alalibo T.A."/>
            <person name="Win J."/>
            <person name="Xu Z."/>
            <person name="Zhang H."/>
            <person name="Grigoriev I.V."/>
            <person name="Rokhsar D.S."/>
            <person name="Boore J.L."/>
        </authorList>
    </citation>
    <scope>NUCLEOTIDE SEQUENCE [LARGE SCALE GENOMIC DNA]</scope>
    <source>
        <strain evidence="15">Pr102</strain>
    </source>
</reference>
<dbReference type="GO" id="GO:0004674">
    <property type="term" value="F:protein serine/threonine kinase activity"/>
    <property type="evidence" value="ECO:0000318"/>
    <property type="project" value="GO_Central"/>
</dbReference>
<keyword evidence="4" id="KW-0808">Transferase</keyword>
<feature type="compositionally biased region" description="Polar residues" evidence="11">
    <location>
        <begin position="1"/>
        <end position="17"/>
    </location>
</feature>
<feature type="compositionally biased region" description="Basic and acidic residues" evidence="11">
    <location>
        <begin position="456"/>
        <end position="476"/>
    </location>
</feature>
<dbReference type="HOGENOM" id="CLU_000288_63_38_1"/>
<dbReference type="PROSITE" id="PS00107">
    <property type="entry name" value="PROTEIN_KINASE_ATP"/>
    <property type="match status" value="1"/>
</dbReference>
<keyword evidence="7 10" id="KW-0067">ATP-binding</keyword>
<sequence>MTAHSNKGTTAAMNPSSPEAPPSRKASVPDKSSPRPKHQQVEDVPQNAKPPAEPGKSQQQRSPERVQAAETAAATSAETSSRPAATAGGDGNGDVIGEYVLGETIGKGTFGKVKLGLHLLTGEKVAVKILEKKRIVQAADVERVAREIKILKRNRHPNVIQLYEVIDSPERIFLIMEHVDGGEMFEYIVAHHRIREPEAAFLFRQIVDGLAYLHSNEVTHRDLKPENLLLQANRHHNPRQHQQQPPPTLLVKIVDFGLSNMHDGGRLLRTACGSPCYAAPEMIQGRMYHGPVADMWSLGVVLFAMVCGFLPFEDSNTNLLYKKILSANYKMPTFLSANAQDLIRRILETDPEKRYTVDKIRQHPWLAGVQTPDLSSFGVSGNAKSDEVKARHELVLSQLESLGLPRDEVQTLLAKKAYNRFTASYYLLDSKLQRIMRNRVVPMSVPGTSSALPSERPVRRESNATASEIKRQERQQEATVRSGGSDIRVSGISASAGSSKTIEVTGTPRRQSSGSRGGEEPSRRRSIPHQSAHHPPHSQQHSESPVQAQCVADATS</sequence>
<dbReference type="GO" id="GO:0005524">
    <property type="term" value="F:ATP binding"/>
    <property type="evidence" value="ECO:0007669"/>
    <property type="project" value="UniProtKB-UniRule"/>
</dbReference>
<evidence type="ECO:0000256" key="1">
    <source>
        <dbReference type="ARBA" id="ARBA00012513"/>
    </source>
</evidence>
<accession>H3H549</accession>
<feature type="region of interest" description="Disordered" evidence="11">
    <location>
        <begin position="444"/>
        <end position="556"/>
    </location>
</feature>
<feature type="compositionally biased region" description="Low complexity" evidence="11">
    <location>
        <begin position="68"/>
        <end position="87"/>
    </location>
</feature>
<dbReference type="PROSITE" id="PS00108">
    <property type="entry name" value="PROTEIN_KINASE_ST"/>
    <property type="match status" value="1"/>
</dbReference>
<protein>
    <recommendedName>
        <fullName evidence="1">non-specific serine/threonine protein kinase</fullName>
        <ecNumber evidence="1">2.7.11.1</ecNumber>
    </recommendedName>
</protein>
<keyword evidence="3" id="KW-0597">Phosphoprotein</keyword>
<keyword evidence="2" id="KW-0723">Serine/threonine-protein kinase</keyword>
<keyword evidence="5 10" id="KW-0547">Nucleotide-binding</keyword>
<dbReference type="Gene3D" id="1.10.510.10">
    <property type="entry name" value="Transferase(Phosphotransferase) domain 1"/>
    <property type="match status" value="1"/>
</dbReference>
<dbReference type="InterPro" id="IPR008271">
    <property type="entry name" value="Ser/Thr_kinase_AS"/>
</dbReference>
<reference evidence="14" key="2">
    <citation type="submission" date="2015-06" db="UniProtKB">
        <authorList>
            <consortium name="EnsemblProtists"/>
        </authorList>
    </citation>
    <scope>IDENTIFICATION</scope>
    <source>
        <strain evidence="14">Pr102</strain>
    </source>
</reference>
<dbReference type="PROSITE" id="PS50030">
    <property type="entry name" value="UBA"/>
    <property type="match status" value="1"/>
</dbReference>
<dbReference type="EMBL" id="DS566286">
    <property type="status" value="NOT_ANNOTATED_CDS"/>
    <property type="molecule type" value="Genomic_DNA"/>
</dbReference>
<feature type="compositionally biased region" description="Low complexity" evidence="11">
    <location>
        <begin position="505"/>
        <end position="514"/>
    </location>
</feature>
<evidence type="ECO:0000256" key="4">
    <source>
        <dbReference type="ARBA" id="ARBA00022679"/>
    </source>
</evidence>
<dbReference type="InterPro" id="IPR017441">
    <property type="entry name" value="Protein_kinase_ATP_BS"/>
</dbReference>